<comment type="similarity">
    <text evidence="1">Belongs to the 'phage' integrase family.</text>
</comment>
<dbReference type="CDD" id="cd00801">
    <property type="entry name" value="INT_P4_C"/>
    <property type="match status" value="1"/>
</dbReference>
<dbReference type="InterPro" id="IPR053876">
    <property type="entry name" value="Phage_int_M"/>
</dbReference>
<sequence>MRSALSDAKVKQAKAGTTAWKITDGGGLFLLVTPSGGKLWRWKYRYQGKAKLMALGQYPDVSLTLARELHRKGRELLATGVDPMAQRKADKLRTREADENSFATVAAKWLEHWRVGKSVRHWGTVSRRLKADILPILGACPIGTIGAPDVVAVAKAIEGRGPTDLPKRSLQYIGQIFRYAIAHGYATRNPASEVKPGDILKSTQTVNQACIDAKELPDLLKAIEVYRGTQMTRLAFKLMALTFVRTAELVGAKWSEFDLAAARWDIPAERMKLKAPHIVPLARQTIEVLESLRLISGDSEYLFPKALSGAARRSRTPSKAADAAAGRSVTMSKNTLLEGLDRMGYKGRMTGHGFRSLASTILNEHDFDEAHIELQLAHMKRNKVAAAYNHAKYLRQRTVMMQWWADFLEQTQRGVKVLPFRSLVG</sequence>
<organism evidence="8 9">
    <name type="scientific">Terriglobus albidus</name>
    <dbReference type="NCBI Taxonomy" id="1592106"/>
    <lineage>
        <taxon>Bacteria</taxon>
        <taxon>Pseudomonadati</taxon>
        <taxon>Acidobacteriota</taxon>
        <taxon>Terriglobia</taxon>
        <taxon>Terriglobales</taxon>
        <taxon>Acidobacteriaceae</taxon>
        <taxon>Terriglobus</taxon>
    </lineage>
</organism>
<dbReference type="InterPro" id="IPR002104">
    <property type="entry name" value="Integrase_catalytic"/>
</dbReference>
<dbReference type="GO" id="GO:0003677">
    <property type="term" value="F:DNA binding"/>
    <property type="evidence" value="ECO:0007669"/>
    <property type="project" value="UniProtKB-UniRule"/>
</dbReference>
<keyword evidence="3 5" id="KW-0238">DNA-binding</keyword>
<gene>
    <name evidence="8" type="ORF">FTW19_11525</name>
</gene>
<protein>
    <submittedName>
        <fullName evidence="8">Tyrosine-type recombinase/integrase</fullName>
    </submittedName>
</protein>
<dbReference type="Pfam" id="PF22022">
    <property type="entry name" value="Phage_int_M"/>
    <property type="match status" value="1"/>
</dbReference>
<evidence type="ECO:0000313" key="8">
    <source>
        <dbReference type="EMBL" id="QEE28570.1"/>
    </source>
</evidence>
<evidence type="ECO:0000256" key="2">
    <source>
        <dbReference type="ARBA" id="ARBA00022908"/>
    </source>
</evidence>
<dbReference type="PROSITE" id="PS51900">
    <property type="entry name" value="CB"/>
    <property type="match status" value="1"/>
</dbReference>
<dbReference type="InterPro" id="IPR011010">
    <property type="entry name" value="DNA_brk_join_enz"/>
</dbReference>
<dbReference type="Gene3D" id="1.10.443.10">
    <property type="entry name" value="Intergrase catalytic core"/>
    <property type="match status" value="1"/>
</dbReference>
<dbReference type="PROSITE" id="PS51898">
    <property type="entry name" value="TYR_RECOMBINASE"/>
    <property type="match status" value="1"/>
</dbReference>
<dbReference type="GO" id="GO:0015074">
    <property type="term" value="P:DNA integration"/>
    <property type="evidence" value="ECO:0007669"/>
    <property type="project" value="UniProtKB-KW"/>
</dbReference>
<dbReference type="AlphaFoldDB" id="A0A5B9ECX5"/>
<evidence type="ECO:0000256" key="1">
    <source>
        <dbReference type="ARBA" id="ARBA00008857"/>
    </source>
</evidence>
<dbReference type="OrthoDB" id="9795573at2"/>
<proteinExistence type="inferred from homology"/>
<feature type="domain" description="Core-binding (CB)" evidence="7">
    <location>
        <begin position="100"/>
        <end position="181"/>
    </location>
</feature>
<dbReference type="InterPro" id="IPR050808">
    <property type="entry name" value="Phage_Integrase"/>
</dbReference>
<dbReference type="InterPro" id="IPR013762">
    <property type="entry name" value="Integrase-like_cat_sf"/>
</dbReference>
<dbReference type="PANTHER" id="PTHR30629">
    <property type="entry name" value="PROPHAGE INTEGRASE"/>
    <property type="match status" value="1"/>
</dbReference>
<keyword evidence="2" id="KW-0229">DNA integration</keyword>
<reference evidence="8 9" key="1">
    <citation type="submission" date="2019-08" db="EMBL/GenBank/DDBJ databases">
        <title>Complete genome sequence of Terriglobus albidus strain ORNL.</title>
        <authorList>
            <person name="Podar M."/>
        </authorList>
    </citation>
    <scope>NUCLEOTIDE SEQUENCE [LARGE SCALE GENOMIC DNA]</scope>
    <source>
        <strain evidence="8 9">ORNL</strain>
    </source>
</reference>
<evidence type="ECO:0000256" key="3">
    <source>
        <dbReference type="ARBA" id="ARBA00023125"/>
    </source>
</evidence>
<dbReference type="InterPro" id="IPR025166">
    <property type="entry name" value="Integrase_DNA_bind_dom"/>
</dbReference>
<evidence type="ECO:0000259" key="7">
    <source>
        <dbReference type="PROSITE" id="PS51900"/>
    </source>
</evidence>
<dbReference type="KEGG" id="talb:FTW19_11525"/>
<dbReference type="Pfam" id="PF13356">
    <property type="entry name" value="Arm-DNA-bind_3"/>
    <property type="match status" value="1"/>
</dbReference>
<keyword evidence="4" id="KW-0233">DNA recombination</keyword>
<dbReference type="Proteomes" id="UP000321820">
    <property type="component" value="Chromosome"/>
</dbReference>
<dbReference type="Gene3D" id="3.30.160.390">
    <property type="entry name" value="Integrase, DNA-binding domain"/>
    <property type="match status" value="1"/>
</dbReference>
<dbReference type="EMBL" id="CP042806">
    <property type="protein sequence ID" value="QEE28570.1"/>
    <property type="molecule type" value="Genomic_DNA"/>
</dbReference>
<dbReference type="Pfam" id="PF00589">
    <property type="entry name" value="Phage_integrase"/>
    <property type="match status" value="1"/>
</dbReference>
<dbReference type="SUPFAM" id="SSF56349">
    <property type="entry name" value="DNA breaking-rejoining enzymes"/>
    <property type="match status" value="1"/>
</dbReference>
<evidence type="ECO:0000313" key="9">
    <source>
        <dbReference type="Proteomes" id="UP000321820"/>
    </source>
</evidence>
<feature type="domain" description="Tyr recombinase" evidence="6">
    <location>
        <begin position="206"/>
        <end position="401"/>
    </location>
</feature>
<dbReference type="InterPro" id="IPR044068">
    <property type="entry name" value="CB"/>
</dbReference>
<dbReference type="GO" id="GO:0006310">
    <property type="term" value="P:DNA recombination"/>
    <property type="evidence" value="ECO:0007669"/>
    <property type="project" value="UniProtKB-KW"/>
</dbReference>
<dbReference type="InterPro" id="IPR038488">
    <property type="entry name" value="Integrase_DNA-bd_sf"/>
</dbReference>
<dbReference type="Gene3D" id="1.10.150.130">
    <property type="match status" value="1"/>
</dbReference>
<dbReference type="PANTHER" id="PTHR30629:SF2">
    <property type="entry name" value="PROPHAGE INTEGRASE INTS-RELATED"/>
    <property type="match status" value="1"/>
</dbReference>
<dbReference type="InterPro" id="IPR010998">
    <property type="entry name" value="Integrase_recombinase_N"/>
</dbReference>
<dbReference type="RefSeq" id="WP_147647760.1">
    <property type="nucleotide sequence ID" value="NZ_CP042806.1"/>
</dbReference>
<accession>A0A5B9ECX5</accession>
<name>A0A5B9ECX5_9BACT</name>
<keyword evidence="9" id="KW-1185">Reference proteome</keyword>
<evidence type="ECO:0000259" key="6">
    <source>
        <dbReference type="PROSITE" id="PS51898"/>
    </source>
</evidence>
<evidence type="ECO:0000256" key="5">
    <source>
        <dbReference type="PROSITE-ProRule" id="PRU01248"/>
    </source>
</evidence>
<evidence type="ECO:0000256" key="4">
    <source>
        <dbReference type="ARBA" id="ARBA00023172"/>
    </source>
</evidence>